<dbReference type="Proteomes" id="UP000485058">
    <property type="component" value="Unassembled WGS sequence"/>
</dbReference>
<feature type="domain" description="Peptidase M1 membrane alanine aminopeptidase" evidence="1">
    <location>
        <begin position="30"/>
        <end position="73"/>
    </location>
</feature>
<feature type="non-terminal residue" evidence="2">
    <location>
        <position position="1"/>
    </location>
</feature>
<dbReference type="AlphaFoldDB" id="A0A699Z7J6"/>
<organism evidence="2 3">
    <name type="scientific">Haematococcus lacustris</name>
    <name type="common">Green alga</name>
    <name type="synonym">Haematococcus pluvialis</name>
    <dbReference type="NCBI Taxonomy" id="44745"/>
    <lineage>
        <taxon>Eukaryota</taxon>
        <taxon>Viridiplantae</taxon>
        <taxon>Chlorophyta</taxon>
        <taxon>core chlorophytes</taxon>
        <taxon>Chlorophyceae</taxon>
        <taxon>CS clade</taxon>
        <taxon>Chlamydomonadales</taxon>
        <taxon>Haematococcaceae</taxon>
        <taxon>Haematococcus</taxon>
    </lineage>
</organism>
<evidence type="ECO:0000313" key="2">
    <source>
        <dbReference type="EMBL" id="GFH18617.1"/>
    </source>
</evidence>
<dbReference type="GO" id="GO:0008270">
    <property type="term" value="F:zinc ion binding"/>
    <property type="evidence" value="ECO:0007669"/>
    <property type="project" value="InterPro"/>
</dbReference>
<dbReference type="PANTHER" id="PTHR11533:SF299">
    <property type="entry name" value="AMINOPEPTIDASE"/>
    <property type="match status" value="1"/>
</dbReference>
<dbReference type="InterPro" id="IPR050344">
    <property type="entry name" value="Peptidase_M1_aminopeptidases"/>
</dbReference>
<dbReference type="GO" id="GO:0005737">
    <property type="term" value="C:cytoplasm"/>
    <property type="evidence" value="ECO:0007669"/>
    <property type="project" value="TreeGrafter"/>
</dbReference>
<evidence type="ECO:0000259" key="1">
    <source>
        <dbReference type="Pfam" id="PF01433"/>
    </source>
</evidence>
<dbReference type="GO" id="GO:0070006">
    <property type="term" value="F:metalloaminopeptidase activity"/>
    <property type="evidence" value="ECO:0007669"/>
    <property type="project" value="TreeGrafter"/>
</dbReference>
<keyword evidence="2" id="KW-0378">Hydrolase</keyword>
<keyword evidence="3" id="KW-1185">Reference proteome</keyword>
<sequence length="74" mass="7922">GDCPTEYAVVPLSIYASDARDPSQLRVAHDVGCAALKRLTSSFGVPYPLPKLDMAAVPIFNAGAMENWGLIIFL</sequence>
<protein>
    <submittedName>
        <fullName evidence="2">Aminopeptidase</fullName>
    </submittedName>
</protein>
<gene>
    <name evidence="2" type="ORF">HaLaN_15452</name>
</gene>
<dbReference type="GO" id="GO:0042277">
    <property type="term" value="F:peptide binding"/>
    <property type="evidence" value="ECO:0007669"/>
    <property type="project" value="TreeGrafter"/>
</dbReference>
<dbReference type="GO" id="GO:0005615">
    <property type="term" value="C:extracellular space"/>
    <property type="evidence" value="ECO:0007669"/>
    <property type="project" value="TreeGrafter"/>
</dbReference>
<dbReference type="GO" id="GO:0006508">
    <property type="term" value="P:proteolysis"/>
    <property type="evidence" value="ECO:0007669"/>
    <property type="project" value="TreeGrafter"/>
</dbReference>
<keyword evidence="2" id="KW-0031">Aminopeptidase</keyword>
<dbReference type="InterPro" id="IPR014782">
    <property type="entry name" value="Peptidase_M1_dom"/>
</dbReference>
<dbReference type="GO" id="GO:0043171">
    <property type="term" value="P:peptide catabolic process"/>
    <property type="evidence" value="ECO:0007669"/>
    <property type="project" value="TreeGrafter"/>
</dbReference>
<name>A0A699Z7J6_HAELA</name>
<dbReference type="PANTHER" id="PTHR11533">
    <property type="entry name" value="PROTEASE M1 ZINC METALLOPROTEASE"/>
    <property type="match status" value="1"/>
</dbReference>
<reference evidence="2 3" key="1">
    <citation type="submission" date="2020-02" db="EMBL/GenBank/DDBJ databases">
        <title>Draft genome sequence of Haematococcus lacustris strain NIES-144.</title>
        <authorList>
            <person name="Morimoto D."/>
            <person name="Nakagawa S."/>
            <person name="Yoshida T."/>
            <person name="Sawayama S."/>
        </authorList>
    </citation>
    <scope>NUCLEOTIDE SEQUENCE [LARGE SCALE GENOMIC DNA]</scope>
    <source>
        <strain evidence="2 3">NIES-144</strain>
    </source>
</reference>
<evidence type="ECO:0000313" key="3">
    <source>
        <dbReference type="Proteomes" id="UP000485058"/>
    </source>
</evidence>
<dbReference type="SUPFAM" id="SSF55486">
    <property type="entry name" value="Metalloproteases ('zincins'), catalytic domain"/>
    <property type="match status" value="1"/>
</dbReference>
<proteinExistence type="predicted"/>
<dbReference type="EMBL" id="BLLF01001328">
    <property type="protein sequence ID" value="GFH18617.1"/>
    <property type="molecule type" value="Genomic_DNA"/>
</dbReference>
<accession>A0A699Z7J6</accession>
<dbReference type="Gene3D" id="3.30.2010.30">
    <property type="match status" value="1"/>
</dbReference>
<dbReference type="Pfam" id="PF01433">
    <property type="entry name" value="Peptidase_M1"/>
    <property type="match status" value="1"/>
</dbReference>
<dbReference type="GO" id="GO:0016020">
    <property type="term" value="C:membrane"/>
    <property type="evidence" value="ECO:0007669"/>
    <property type="project" value="TreeGrafter"/>
</dbReference>
<keyword evidence="2" id="KW-0645">Protease</keyword>
<comment type="caution">
    <text evidence="2">The sequence shown here is derived from an EMBL/GenBank/DDBJ whole genome shotgun (WGS) entry which is preliminary data.</text>
</comment>